<dbReference type="AlphaFoldDB" id="A0A1S2L485"/>
<proteinExistence type="predicted"/>
<protein>
    <submittedName>
        <fullName evidence="3">DUF5320 domain-containing protein</fullName>
    </submittedName>
</protein>
<keyword evidence="1" id="KW-0175">Coiled coil</keyword>
<evidence type="ECO:0000313" key="3">
    <source>
        <dbReference type="EMBL" id="QOY36876.1"/>
    </source>
</evidence>
<sequence length="71" mass="8107">MSTLLLLIVILKGICIYFCWRSISLAKKNTIKNPETKTSNELQDLENRLAKLVDQNENLSKELQGIKKQSS</sequence>
<dbReference type="OrthoDB" id="2933086at2"/>
<name>A0A1S2L485_9BACI</name>
<reference evidence="3 4" key="2">
    <citation type="journal article" date="2017" name="Genome Announc.">
        <title>Draft Genome Sequences of Four Alkaliphilic Bacteria Belonging to the Anaerobacillus Genus.</title>
        <authorList>
            <person name="Bassil N.M."/>
            <person name="Lloyd J.R."/>
        </authorList>
    </citation>
    <scope>NUCLEOTIDE SEQUENCE [LARGE SCALE GENOMIC DNA]</scope>
    <source>
        <strain evidence="3 4">NB2006</strain>
    </source>
</reference>
<gene>
    <name evidence="3" type="ORF">AWH56_004280</name>
    <name evidence="2" type="ORF">AWH56_21035</name>
</gene>
<keyword evidence="4" id="KW-1185">Reference proteome</keyword>
<evidence type="ECO:0000313" key="4">
    <source>
        <dbReference type="Proteomes" id="UP000180175"/>
    </source>
</evidence>
<reference evidence="3 4" key="3">
    <citation type="journal article" date="2019" name="Int. J. Syst. Evol. Microbiol.">
        <title>Anaerobacillus isosaccharinicus sp. nov., an alkaliphilic bacterium which degrades isosaccharinic acid.</title>
        <authorList>
            <person name="Bassil N.M."/>
            <person name="Lloyd J.R."/>
        </authorList>
    </citation>
    <scope>NUCLEOTIDE SEQUENCE [LARGE SCALE GENOMIC DNA]</scope>
    <source>
        <strain evidence="3 4">NB2006</strain>
    </source>
</reference>
<feature type="coiled-coil region" evidence="1">
    <location>
        <begin position="35"/>
        <end position="69"/>
    </location>
</feature>
<organism evidence="2 4">
    <name type="scientific">Anaerobacillus isosaccharinicus</name>
    <dbReference type="NCBI Taxonomy" id="1532552"/>
    <lineage>
        <taxon>Bacteria</taxon>
        <taxon>Bacillati</taxon>
        <taxon>Bacillota</taxon>
        <taxon>Bacilli</taxon>
        <taxon>Bacillales</taxon>
        <taxon>Bacillaceae</taxon>
        <taxon>Anaerobacillus</taxon>
    </lineage>
</organism>
<accession>A0A1S2L485</accession>
<dbReference type="Proteomes" id="UP000180175">
    <property type="component" value="Chromosome"/>
</dbReference>
<reference evidence="2 4" key="1">
    <citation type="submission" date="2016-10" db="EMBL/GenBank/DDBJ databases">
        <title>Draft genome sequences of four alkaliphilic bacteria belonging to the Anaerobacillus genus.</title>
        <authorList>
            <person name="Bassil N.M."/>
            <person name="Lloyd J.R."/>
        </authorList>
    </citation>
    <scope>NUCLEOTIDE SEQUENCE [LARGE SCALE GENOMIC DNA]</scope>
    <source>
        <strain evidence="2 4">NB2006</strain>
    </source>
</reference>
<dbReference type="EMBL" id="LQXD01000182">
    <property type="protein sequence ID" value="OIJ06783.1"/>
    <property type="molecule type" value="Genomic_DNA"/>
</dbReference>
<dbReference type="EMBL" id="CP063356">
    <property type="protein sequence ID" value="QOY36876.1"/>
    <property type="molecule type" value="Genomic_DNA"/>
</dbReference>
<reference evidence="3" key="4">
    <citation type="submission" date="2020-10" db="EMBL/GenBank/DDBJ databases">
        <authorList>
            <person name="Bassil N.M."/>
            <person name="Lloyd J.R."/>
        </authorList>
    </citation>
    <scope>NUCLEOTIDE SEQUENCE</scope>
    <source>
        <strain evidence="3">NB2006</strain>
    </source>
</reference>
<evidence type="ECO:0000313" key="2">
    <source>
        <dbReference type="EMBL" id="OIJ06783.1"/>
    </source>
</evidence>
<evidence type="ECO:0000256" key="1">
    <source>
        <dbReference type="SAM" id="Coils"/>
    </source>
</evidence>
<dbReference type="KEGG" id="aia:AWH56_004280"/>
<dbReference type="RefSeq" id="WP_071318893.1">
    <property type="nucleotide sequence ID" value="NZ_CP063356.2"/>
</dbReference>